<dbReference type="HOGENOM" id="CLU_3196619_0_0_11"/>
<evidence type="ECO:0000313" key="1">
    <source>
        <dbReference type="EMBL" id="EEP21658.1"/>
    </source>
</evidence>
<evidence type="ECO:0000313" key="2">
    <source>
        <dbReference type="Proteomes" id="UP000006408"/>
    </source>
</evidence>
<name>C4FFC7_9BIFI</name>
<organism evidence="1 2">
    <name type="scientific">Bifidobacterium angulatum DSM 20098 = JCM 7096</name>
    <dbReference type="NCBI Taxonomy" id="518635"/>
    <lineage>
        <taxon>Bacteria</taxon>
        <taxon>Bacillati</taxon>
        <taxon>Actinomycetota</taxon>
        <taxon>Actinomycetes</taxon>
        <taxon>Bifidobacteriales</taxon>
        <taxon>Bifidobacteriaceae</taxon>
        <taxon>Bifidobacterium</taxon>
    </lineage>
</organism>
<dbReference type="AlphaFoldDB" id="C4FFC7"/>
<keyword evidence="2" id="KW-1185">Reference proteome</keyword>
<reference evidence="1" key="1">
    <citation type="submission" date="2009-04" db="EMBL/GenBank/DDBJ databases">
        <authorList>
            <person name="Weinstock G."/>
            <person name="Sodergren E."/>
            <person name="Clifton S."/>
            <person name="Fulton L."/>
            <person name="Fulton B."/>
            <person name="Courtney L."/>
            <person name="Fronick C."/>
            <person name="Harrison M."/>
            <person name="Strong C."/>
            <person name="Farmer C."/>
            <person name="Delahaunty K."/>
            <person name="Markovic C."/>
            <person name="Hall O."/>
            <person name="Minx P."/>
            <person name="Tomlinson C."/>
            <person name="Mitreva M."/>
            <person name="Nelson J."/>
            <person name="Hou S."/>
            <person name="Wollam A."/>
            <person name="Pepin K.H."/>
            <person name="Johnson M."/>
            <person name="Bhonagiri V."/>
            <person name="Nash W.E."/>
            <person name="Warren W."/>
            <person name="Chinwalla A."/>
            <person name="Mardis E.R."/>
            <person name="Wilson R.K."/>
        </authorList>
    </citation>
    <scope>NUCLEOTIDE SEQUENCE [LARGE SCALE GENOMIC DNA]</scope>
    <source>
        <strain evidence="1">DSM 20098</strain>
    </source>
</reference>
<dbReference type="Proteomes" id="UP000006408">
    <property type="component" value="Unassembled WGS sequence"/>
</dbReference>
<comment type="caution">
    <text evidence="1">The sequence shown here is derived from an EMBL/GenBank/DDBJ whole genome shotgun (WGS) entry which is preliminary data.</text>
</comment>
<protein>
    <submittedName>
        <fullName evidence="1">Uncharacterized protein</fullName>
    </submittedName>
</protein>
<gene>
    <name evidence="1" type="ORF">BIFANG_03027</name>
</gene>
<dbReference type="EMBL" id="ABYS02000004">
    <property type="protein sequence ID" value="EEP21658.1"/>
    <property type="molecule type" value="Genomic_DNA"/>
</dbReference>
<proteinExistence type="predicted"/>
<accession>C4FFC7</accession>
<sequence>MPIGVWIRPTTYIEGGNMKQCIHCRFGNPEDAKFCRRAAERSGTR</sequence>